<evidence type="ECO:0000313" key="1">
    <source>
        <dbReference type="EMBL" id="ACB70356.1"/>
    </source>
</evidence>
<dbReference type="AlphaFoldDB" id="B2D2B5"/>
<accession>B2D2B5</accession>
<reference evidence="1" key="2">
    <citation type="submission" date="2008-03" db="EMBL/GenBank/DDBJ databases">
        <authorList>
            <person name="Francishetti I.M.B."/>
            <person name="Pham V."/>
            <person name="Kotsyfakis M."/>
            <person name="Ribeiro J.M.C."/>
        </authorList>
    </citation>
    <scope>NUCLEOTIDE SEQUENCE</scope>
    <source>
        <tissue evidence="1">Salivary glands</tissue>
    </source>
</reference>
<dbReference type="SUPFAM" id="SSF81296">
    <property type="entry name" value="E set domains"/>
    <property type="match status" value="1"/>
</dbReference>
<protein>
    <submittedName>
        <fullName evidence="1">Hypothetical conserved secreted protein</fullName>
    </submittedName>
</protein>
<dbReference type="InterPro" id="IPR014756">
    <property type="entry name" value="Ig_E-set"/>
</dbReference>
<sequence>MIHGITVGVLLLGVYYGQCTKYVMVPTRPCPENSHSYADLRIENCRSQPCSLYLGSKLRVKFRSINNSRFTVGVGIHAYFNTTRRNVTTQWRIRTDCKTPGVHHQCKAAPDETVEGTVNFTILNDEDFLGKGPMRLDNFNLGCAELDVWITETMQERR</sequence>
<organism evidence="1">
    <name type="scientific">Ornithodoros coriaceus</name>
    <name type="common">Soft tick</name>
    <name type="synonym">Argasid tick</name>
    <dbReference type="NCBI Taxonomy" id="92741"/>
    <lineage>
        <taxon>Eukaryota</taxon>
        <taxon>Metazoa</taxon>
        <taxon>Ecdysozoa</taxon>
        <taxon>Arthropoda</taxon>
        <taxon>Chelicerata</taxon>
        <taxon>Arachnida</taxon>
        <taxon>Acari</taxon>
        <taxon>Parasitiformes</taxon>
        <taxon>Ixodida</taxon>
        <taxon>Ixodoidea</taxon>
        <taxon>Argasidae</taxon>
        <taxon>Ornithodorinae</taxon>
        <taxon>Ornithodoros</taxon>
    </lineage>
</organism>
<dbReference type="Gene3D" id="2.60.40.770">
    <property type="match status" value="1"/>
</dbReference>
<proteinExistence type="evidence at transcript level"/>
<reference evidence="1" key="1">
    <citation type="journal article" date="2008" name="J. Proteomics">
        <title>An insight into the salivary transcriptome and proteome of the soft tick and vector of epizootic bovine abortion, Ornithodoros coriaceus.</title>
        <authorList>
            <person name="Francischetti I.M."/>
            <person name="Meng Z."/>
            <person name="Mans B.J."/>
            <person name="Gudderra N."/>
            <person name="Hall M."/>
            <person name="Veenstra T.D."/>
            <person name="Pham V.M."/>
            <person name="Kotsyfakis M."/>
            <person name="Ribeiro J.M."/>
        </authorList>
    </citation>
    <scope>NUCLEOTIDE SEQUENCE</scope>
    <source>
        <tissue evidence="1">Salivary glands</tissue>
    </source>
</reference>
<dbReference type="EMBL" id="EU574849">
    <property type="protein sequence ID" value="ACB70356.1"/>
    <property type="molecule type" value="mRNA"/>
</dbReference>
<name>B2D2B5_ORNCO</name>